<dbReference type="WBParaSite" id="TCLT_0000207901-mRNA-1">
    <property type="protein sequence ID" value="TCLT_0000207901-mRNA-1"/>
    <property type="gene ID" value="TCLT_0000207901"/>
</dbReference>
<keyword evidence="5 6" id="KW-0472">Membrane</keyword>
<name>A0A0N5CPD9_THECL</name>
<dbReference type="Proteomes" id="UP000276776">
    <property type="component" value="Unassembled WGS sequence"/>
</dbReference>
<dbReference type="GO" id="GO:0005741">
    <property type="term" value="C:mitochondrial outer membrane"/>
    <property type="evidence" value="ECO:0007669"/>
    <property type="project" value="TreeGrafter"/>
</dbReference>
<dbReference type="OMA" id="SWYPINK"/>
<dbReference type="EMBL" id="UYYF01000356">
    <property type="protein sequence ID" value="VDM97837.1"/>
    <property type="molecule type" value="Genomic_DNA"/>
</dbReference>
<evidence type="ECO:0000256" key="5">
    <source>
        <dbReference type="ARBA" id="ARBA00023136"/>
    </source>
</evidence>
<dbReference type="PANTHER" id="PTHR10057:SF0">
    <property type="entry name" value="TRANSLOCATOR PROTEIN"/>
    <property type="match status" value="1"/>
</dbReference>
<dbReference type="InterPro" id="IPR038330">
    <property type="entry name" value="TspO/MBR-related_sf"/>
</dbReference>
<accession>A0A0N5CPD9</accession>
<dbReference type="STRING" id="103827.A0A0N5CPD9"/>
<gene>
    <name evidence="7" type="ORF">TCLT_LOCUS2080</name>
</gene>
<protein>
    <submittedName>
        <fullName evidence="9">TspO/MBR family protein</fullName>
    </submittedName>
</protein>
<feature type="transmembrane region" description="Helical" evidence="6">
    <location>
        <begin position="155"/>
        <end position="173"/>
    </location>
</feature>
<comment type="subcellular location">
    <subcellularLocation>
        <location evidence="1">Membrane</location>
        <topology evidence="1">Multi-pass membrane protein</topology>
    </subcellularLocation>
</comment>
<dbReference type="InterPro" id="IPR004307">
    <property type="entry name" value="TspO_MBR"/>
</dbReference>
<keyword evidence="8" id="KW-1185">Reference proteome</keyword>
<evidence type="ECO:0000256" key="3">
    <source>
        <dbReference type="ARBA" id="ARBA00022692"/>
    </source>
</evidence>
<dbReference type="CDD" id="cd15904">
    <property type="entry name" value="TSPO_MBR"/>
    <property type="match status" value="1"/>
</dbReference>
<dbReference type="OrthoDB" id="8841220at2759"/>
<reference evidence="9" key="1">
    <citation type="submission" date="2017-02" db="UniProtKB">
        <authorList>
            <consortium name="WormBaseParasite"/>
        </authorList>
    </citation>
    <scope>IDENTIFICATION</scope>
</reference>
<dbReference type="Gene3D" id="1.20.1260.100">
    <property type="entry name" value="TspO/MBR protein"/>
    <property type="match status" value="1"/>
</dbReference>
<reference evidence="7 8" key="2">
    <citation type="submission" date="2018-11" db="EMBL/GenBank/DDBJ databases">
        <authorList>
            <consortium name="Pathogen Informatics"/>
        </authorList>
    </citation>
    <scope>NUCLEOTIDE SEQUENCE [LARGE SCALE GENOMIC DNA]</scope>
</reference>
<evidence type="ECO:0000313" key="9">
    <source>
        <dbReference type="WBParaSite" id="TCLT_0000207901-mRNA-1"/>
    </source>
</evidence>
<dbReference type="PANTHER" id="PTHR10057">
    <property type="entry name" value="PERIPHERAL-TYPE BENZODIAZEPINE RECEPTOR"/>
    <property type="match status" value="1"/>
</dbReference>
<dbReference type="AlphaFoldDB" id="A0A0N5CPD9"/>
<dbReference type="GO" id="GO:0033013">
    <property type="term" value="P:tetrapyrrole metabolic process"/>
    <property type="evidence" value="ECO:0007669"/>
    <property type="project" value="UniProtKB-ARBA"/>
</dbReference>
<comment type="similarity">
    <text evidence="2">Belongs to the TspO/BZRP family.</text>
</comment>
<evidence type="ECO:0000256" key="6">
    <source>
        <dbReference type="SAM" id="Phobius"/>
    </source>
</evidence>
<evidence type="ECO:0000256" key="1">
    <source>
        <dbReference type="ARBA" id="ARBA00004141"/>
    </source>
</evidence>
<proteinExistence type="inferred from homology"/>
<feature type="transmembrane region" description="Helical" evidence="6">
    <location>
        <begin position="125"/>
        <end position="148"/>
    </location>
</feature>
<evidence type="ECO:0000256" key="4">
    <source>
        <dbReference type="ARBA" id="ARBA00022989"/>
    </source>
</evidence>
<evidence type="ECO:0000313" key="7">
    <source>
        <dbReference type="EMBL" id="VDM97837.1"/>
    </source>
</evidence>
<evidence type="ECO:0000256" key="2">
    <source>
        <dbReference type="ARBA" id="ARBA00007524"/>
    </source>
</evidence>
<feature type="transmembrane region" description="Helical" evidence="6">
    <location>
        <begin position="99"/>
        <end position="119"/>
    </location>
</feature>
<keyword evidence="3 6" id="KW-0812">Transmembrane</keyword>
<evidence type="ECO:0000313" key="8">
    <source>
        <dbReference type="Proteomes" id="UP000276776"/>
    </source>
</evidence>
<keyword evidence="4 6" id="KW-1133">Transmembrane helix</keyword>
<dbReference type="Pfam" id="PF03073">
    <property type="entry name" value="TspO_MBR"/>
    <property type="match status" value="1"/>
</dbReference>
<feature type="transmembrane region" description="Helical" evidence="6">
    <location>
        <begin position="67"/>
        <end position="87"/>
    </location>
</feature>
<organism evidence="9">
    <name type="scientific">Thelazia callipaeda</name>
    <name type="common">Oriental eyeworm</name>
    <name type="synonym">Parasitic nematode</name>
    <dbReference type="NCBI Taxonomy" id="103827"/>
    <lineage>
        <taxon>Eukaryota</taxon>
        <taxon>Metazoa</taxon>
        <taxon>Ecdysozoa</taxon>
        <taxon>Nematoda</taxon>
        <taxon>Chromadorea</taxon>
        <taxon>Rhabditida</taxon>
        <taxon>Spirurina</taxon>
        <taxon>Spiruromorpha</taxon>
        <taxon>Thelazioidea</taxon>
        <taxon>Thelaziidae</taxon>
        <taxon>Thelazia</taxon>
    </lineage>
</organism>
<sequence length="181" mass="20359">MLQEKKMKRFGMEPIWTSHDTRNVVLASLVPGTTALTAFAVFAKDRQVVDWWSHAKKPDWAPTNPAIYSVFDILTLSPLGYASYLVYKNGGGLHYNDTKFALGIYGLNMIFALTTIPLIKKRSFLYLFRNTVLLNATAIGAAYAFYGIDKTAGKLLIPYAIWTGFYAFLTYAMNKENASHH</sequence>